<reference evidence="6 7" key="1">
    <citation type="journal article" date="2019" name="Proc. Natl. Acad. Sci. U.S.A.">
        <title>Regulatory changes in pterin and carotenoid genes underlie balanced color polymorphisms in the wall lizard.</title>
        <authorList>
            <person name="Andrade P."/>
            <person name="Pinho C."/>
            <person name="Perez I de Lanuza G."/>
            <person name="Afonso S."/>
            <person name="Brejcha J."/>
            <person name="Rubin C.J."/>
            <person name="Wallerman O."/>
            <person name="Pereira P."/>
            <person name="Sabatino S.J."/>
            <person name="Bellati A."/>
            <person name="Pellitteri-Rosa D."/>
            <person name="Bosakova Z."/>
            <person name="Bunikis I."/>
            <person name="Carretero M.A."/>
            <person name="Feiner N."/>
            <person name="Marsik P."/>
            <person name="Pauperio F."/>
            <person name="Salvi D."/>
            <person name="Soler L."/>
            <person name="While G.M."/>
            <person name="Uller T."/>
            <person name="Font E."/>
            <person name="Andersson L."/>
            <person name="Carneiro M."/>
        </authorList>
    </citation>
    <scope>NUCLEOTIDE SEQUENCE</scope>
</reference>
<evidence type="ECO:0000313" key="7">
    <source>
        <dbReference type="Proteomes" id="UP000472272"/>
    </source>
</evidence>
<sequence length="329" mass="38192">MECIRMEGHCQSAWTIYGARWTNGIWQLPLFLEKLINMNIKEYFARISYKGPQECLDLETLTVVFQHHIRSVPFENLSMHCGETIQIDLESVYDKIVKRNRGGWCMENNHLLFWVFQTMGYDTSLLGAYVYSPPQDTYEKDMNHLLLKVVIDGKAYIVDGGFGIAYQMWQPMELVSGKDQPQTPGIFRFTEDNGVWYFDKMKRKQCTVGTDNRFPSSVTPENMTCKKVFSFTLQPRKIEEFQPMNLHLQTAPDSLFVKKSICSLQTSSGFQVLIGWTLTETTYNYKGHVDLVKSTTLTDEEVEKTLKERFNIRLDKKLVPINTSLISMF</sequence>
<dbReference type="InterPro" id="IPR053710">
    <property type="entry name" value="Arylamine_NAT_domain_sf"/>
</dbReference>
<dbReference type="GO" id="GO:0004060">
    <property type="term" value="F:arylamine N-acetyltransferase activity"/>
    <property type="evidence" value="ECO:0007669"/>
    <property type="project" value="UniProtKB-EC"/>
</dbReference>
<proteinExistence type="inferred from homology"/>
<keyword evidence="3 5" id="KW-0808">Transferase</keyword>
<dbReference type="Proteomes" id="UP000472272">
    <property type="component" value="Chromosome 8"/>
</dbReference>
<dbReference type="Ensembl" id="ENSPMRT00000018506.1">
    <property type="protein sequence ID" value="ENSPMRP00000017381.1"/>
    <property type="gene ID" value="ENSPMRG00000011493.1"/>
</dbReference>
<dbReference type="EC" id="2.3.1.5" evidence="2"/>
<dbReference type="FunFam" id="3.30.2140.20:FF:000001">
    <property type="entry name" value="Arylamine N-acetyltransferase 1"/>
    <property type="match status" value="1"/>
</dbReference>
<reference evidence="6" key="3">
    <citation type="submission" date="2025-09" db="UniProtKB">
        <authorList>
            <consortium name="Ensembl"/>
        </authorList>
    </citation>
    <scope>IDENTIFICATION</scope>
</reference>
<evidence type="ECO:0000256" key="4">
    <source>
        <dbReference type="ARBA" id="ARBA00023315"/>
    </source>
</evidence>
<dbReference type="Pfam" id="PF00797">
    <property type="entry name" value="Acetyltransf_2"/>
    <property type="match status" value="1"/>
</dbReference>
<reference evidence="6" key="2">
    <citation type="submission" date="2025-08" db="UniProtKB">
        <authorList>
            <consortium name="Ensembl"/>
        </authorList>
    </citation>
    <scope>IDENTIFICATION</scope>
</reference>
<dbReference type="PRINTS" id="PR01543">
    <property type="entry name" value="ANATRNSFRASE"/>
</dbReference>
<name>A0A670IZV4_PODMU</name>
<dbReference type="OMA" id="IMYAMAQ"/>
<keyword evidence="4 5" id="KW-0012">Acyltransferase</keyword>
<evidence type="ECO:0000313" key="6">
    <source>
        <dbReference type="Ensembl" id="ENSPMRP00000017381.1"/>
    </source>
</evidence>
<dbReference type="Gene3D" id="3.30.2140.20">
    <property type="match status" value="1"/>
</dbReference>
<dbReference type="PANTHER" id="PTHR11786:SF8">
    <property type="entry name" value="ARYLAMINE N-ACETYLTRANSFERASE 1"/>
    <property type="match status" value="1"/>
</dbReference>
<evidence type="ECO:0000256" key="2">
    <source>
        <dbReference type="ARBA" id="ARBA00012701"/>
    </source>
</evidence>
<keyword evidence="7" id="KW-1185">Reference proteome</keyword>
<protein>
    <recommendedName>
        <fullName evidence="2">arylamine N-acetyltransferase</fullName>
        <ecNumber evidence="2">2.3.1.5</ecNumber>
    </recommendedName>
</protein>
<accession>A0A670IZV4</accession>
<comment type="similarity">
    <text evidence="1 5">Belongs to the arylamine N-acetyltransferase family.</text>
</comment>
<dbReference type="InterPro" id="IPR038765">
    <property type="entry name" value="Papain-like_cys_pep_sf"/>
</dbReference>
<evidence type="ECO:0000256" key="3">
    <source>
        <dbReference type="ARBA" id="ARBA00022679"/>
    </source>
</evidence>
<dbReference type="PANTHER" id="PTHR11786">
    <property type="entry name" value="N-HYDROXYARYLAMINE O-ACETYLTRANSFERASE"/>
    <property type="match status" value="1"/>
</dbReference>
<dbReference type="SUPFAM" id="SSF54001">
    <property type="entry name" value="Cysteine proteinases"/>
    <property type="match status" value="1"/>
</dbReference>
<evidence type="ECO:0000256" key="5">
    <source>
        <dbReference type="RuleBase" id="RU003452"/>
    </source>
</evidence>
<evidence type="ECO:0000256" key="1">
    <source>
        <dbReference type="ARBA" id="ARBA00006547"/>
    </source>
</evidence>
<dbReference type="InterPro" id="IPR001447">
    <property type="entry name" value="Arylamine_N-AcTrfase"/>
</dbReference>
<organism evidence="6 7">
    <name type="scientific">Podarcis muralis</name>
    <name type="common">Wall lizard</name>
    <name type="synonym">Lacerta muralis</name>
    <dbReference type="NCBI Taxonomy" id="64176"/>
    <lineage>
        <taxon>Eukaryota</taxon>
        <taxon>Metazoa</taxon>
        <taxon>Chordata</taxon>
        <taxon>Craniata</taxon>
        <taxon>Vertebrata</taxon>
        <taxon>Euteleostomi</taxon>
        <taxon>Lepidosauria</taxon>
        <taxon>Squamata</taxon>
        <taxon>Bifurcata</taxon>
        <taxon>Unidentata</taxon>
        <taxon>Episquamata</taxon>
        <taxon>Laterata</taxon>
        <taxon>Lacertibaenia</taxon>
        <taxon>Lacertidae</taxon>
        <taxon>Podarcis</taxon>
    </lineage>
</organism>
<dbReference type="GeneTree" id="ENSGT00390000012054"/>
<dbReference type="AlphaFoldDB" id="A0A670IZV4"/>